<organism evidence="2 3">
    <name type="scientific">Streptococcus pacificus</name>
    <dbReference type="NCBI Taxonomy" id="2740577"/>
    <lineage>
        <taxon>Bacteria</taxon>
        <taxon>Bacillati</taxon>
        <taxon>Bacillota</taxon>
        <taxon>Bacilli</taxon>
        <taxon>Lactobacillales</taxon>
        <taxon>Streptococcaceae</taxon>
        <taxon>Streptococcus</taxon>
    </lineage>
</organism>
<dbReference type="EMBL" id="JAENBO010000004">
    <property type="protein sequence ID" value="MBJ8326165.1"/>
    <property type="molecule type" value="Genomic_DNA"/>
</dbReference>
<keyword evidence="3" id="KW-1185">Reference proteome</keyword>
<comment type="caution">
    <text evidence="2">The sequence shown here is derived from an EMBL/GenBank/DDBJ whole genome shotgun (WGS) entry which is preliminary data.</text>
</comment>
<feature type="transmembrane region" description="Helical" evidence="1">
    <location>
        <begin position="91"/>
        <end position="115"/>
    </location>
</feature>
<reference evidence="2 3" key="1">
    <citation type="journal article" date="2021" name="Int. J. Syst. Evol. Microbiol.">
        <title>Streptococcus vicugnae sp. nov., isolated from faeces of alpacas (Vicugna pacos) and cattle (Bos taurus), Streptococcus zalophi sp. nov., and Streptococcus pacificus sp. nov., isolated from respiratory tract of California sea lions (Zalophus californianus).</title>
        <authorList>
            <person name="Volokhov D.V."/>
            <person name="Zagorodnyaya T.A."/>
            <person name="Shen Z."/>
            <person name="Blom J."/>
            <person name="Furtak V.A."/>
            <person name="Eisenberg T."/>
            <person name="Fan P."/>
            <person name="Jeong K.C."/>
            <person name="Gao Y."/>
            <person name="Zhang S."/>
            <person name="Amselle M."/>
        </authorList>
    </citation>
    <scope>NUCLEOTIDE SEQUENCE [LARGE SCALE GENOMIC DNA]</scope>
    <source>
        <strain evidence="2 3">CSL7591</strain>
    </source>
</reference>
<feature type="transmembrane region" description="Helical" evidence="1">
    <location>
        <begin position="65"/>
        <end position="85"/>
    </location>
</feature>
<proteinExistence type="predicted"/>
<protein>
    <submittedName>
        <fullName evidence="2">DUF3021 domain-containing protein</fullName>
    </submittedName>
</protein>
<dbReference type="InterPro" id="IPR021560">
    <property type="entry name" value="DUF3021"/>
</dbReference>
<evidence type="ECO:0000313" key="3">
    <source>
        <dbReference type="Proteomes" id="UP000653045"/>
    </source>
</evidence>
<dbReference type="Pfam" id="PF11457">
    <property type="entry name" value="DUF3021"/>
    <property type="match status" value="1"/>
</dbReference>
<dbReference type="Proteomes" id="UP000653045">
    <property type="component" value="Unassembled WGS sequence"/>
</dbReference>
<feature type="transmembrane region" description="Helical" evidence="1">
    <location>
        <begin position="32"/>
        <end position="53"/>
    </location>
</feature>
<sequence>MKKYWTHYIFGIGIGMIIYILFLLAFKLPAQTVQQIITTVVLSGFIGLASLIYENNRWSFFRKSLIHLVIVFLIVFAMNYFNHWVDFGSNIGVYLGFIIQFFIIYFAISFIMFLISKKQVQEINDRLKKKKG</sequence>
<keyword evidence="1" id="KW-0812">Transmembrane</keyword>
<keyword evidence="1" id="KW-1133">Transmembrane helix</keyword>
<gene>
    <name evidence="2" type="ORF">JHK62_05720</name>
</gene>
<evidence type="ECO:0000313" key="2">
    <source>
        <dbReference type="EMBL" id="MBJ8326165.1"/>
    </source>
</evidence>
<feature type="transmembrane region" description="Helical" evidence="1">
    <location>
        <begin position="7"/>
        <end position="26"/>
    </location>
</feature>
<accession>A0ABS0ZJI3</accession>
<dbReference type="RefSeq" id="WP_199575812.1">
    <property type="nucleotide sequence ID" value="NZ_JAENBO010000004.1"/>
</dbReference>
<name>A0ABS0ZJI3_9STRE</name>
<evidence type="ECO:0000256" key="1">
    <source>
        <dbReference type="SAM" id="Phobius"/>
    </source>
</evidence>
<keyword evidence="1" id="KW-0472">Membrane</keyword>